<dbReference type="EMBL" id="BAABAQ010000007">
    <property type="protein sequence ID" value="GAA4196112.1"/>
    <property type="molecule type" value="Genomic_DNA"/>
</dbReference>
<sequence length="228" mass="24341">MRHSPAEPAPAGHPDHLGRQAGERGPEEPFPRLLPWLLVIGGAVGLLAAFVLAVEKIALLKNPEYVPSCSINPVLSCGSIMTTPQAELFGFPNPLLGVAGFAVVVTVGAALLAGAGFGRWFWLGLQAGVTCGAVFVHWLIFQSLYVIGALCPYCMVVWAVTIPLFWYVTVRNLARGHLPGGGSVVSSTRGARVVAVLRDYHSVAIAVWFGAVIALIAVRFWSFWITLV</sequence>
<gene>
    <name evidence="13" type="ORF">GCM10022252_42950</name>
</gene>
<feature type="transmembrane region" description="Helical" evidence="11">
    <location>
        <begin position="120"/>
        <end position="140"/>
    </location>
</feature>
<evidence type="ECO:0000313" key="14">
    <source>
        <dbReference type="Proteomes" id="UP001501251"/>
    </source>
</evidence>
<comment type="similarity">
    <text evidence="2">Belongs to the VKOR family.</text>
</comment>
<dbReference type="SMART" id="SM00756">
    <property type="entry name" value="VKc"/>
    <property type="match status" value="1"/>
</dbReference>
<dbReference type="InterPro" id="IPR038354">
    <property type="entry name" value="VKOR_sf"/>
</dbReference>
<feature type="domain" description="Vitamin K epoxide reductase" evidence="12">
    <location>
        <begin position="31"/>
        <end position="172"/>
    </location>
</feature>
<evidence type="ECO:0000259" key="12">
    <source>
        <dbReference type="SMART" id="SM00756"/>
    </source>
</evidence>
<feature type="transmembrane region" description="Helical" evidence="11">
    <location>
        <begin position="33"/>
        <end position="53"/>
    </location>
</feature>
<dbReference type="Proteomes" id="UP001501251">
    <property type="component" value="Unassembled WGS sequence"/>
</dbReference>
<evidence type="ECO:0000256" key="11">
    <source>
        <dbReference type="SAM" id="Phobius"/>
    </source>
</evidence>
<keyword evidence="5 11" id="KW-1133">Transmembrane helix</keyword>
<keyword evidence="7 11" id="KW-0472">Membrane</keyword>
<comment type="caution">
    <text evidence="13">The sequence shown here is derived from an EMBL/GenBank/DDBJ whole genome shotgun (WGS) entry which is preliminary data.</text>
</comment>
<evidence type="ECO:0000256" key="3">
    <source>
        <dbReference type="ARBA" id="ARBA00022692"/>
    </source>
</evidence>
<feature type="transmembrane region" description="Helical" evidence="11">
    <location>
        <begin position="146"/>
        <end position="168"/>
    </location>
</feature>
<dbReference type="Gene3D" id="1.20.1440.130">
    <property type="entry name" value="VKOR domain"/>
    <property type="match status" value="1"/>
</dbReference>
<evidence type="ECO:0000256" key="5">
    <source>
        <dbReference type="ARBA" id="ARBA00022989"/>
    </source>
</evidence>
<feature type="transmembrane region" description="Helical" evidence="11">
    <location>
        <begin position="202"/>
        <end position="224"/>
    </location>
</feature>
<accession>A0ABP8B234</accession>
<name>A0ABP8B234_9ACTN</name>
<organism evidence="13 14">
    <name type="scientific">Streptosporangium oxazolinicum</name>
    <dbReference type="NCBI Taxonomy" id="909287"/>
    <lineage>
        <taxon>Bacteria</taxon>
        <taxon>Bacillati</taxon>
        <taxon>Actinomycetota</taxon>
        <taxon>Actinomycetes</taxon>
        <taxon>Streptosporangiales</taxon>
        <taxon>Streptosporangiaceae</taxon>
        <taxon>Streptosporangium</taxon>
    </lineage>
</organism>
<dbReference type="CDD" id="cd12922">
    <property type="entry name" value="VKOR_5"/>
    <property type="match status" value="1"/>
</dbReference>
<evidence type="ECO:0000256" key="7">
    <source>
        <dbReference type="ARBA" id="ARBA00023136"/>
    </source>
</evidence>
<proteinExistence type="inferred from homology"/>
<evidence type="ECO:0000256" key="9">
    <source>
        <dbReference type="ARBA" id="ARBA00023284"/>
    </source>
</evidence>
<keyword evidence="4" id="KW-0874">Quinone</keyword>
<dbReference type="InterPro" id="IPR041714">
    <property type="entry name" value="VKOR_Actinobacteria"/>
</dbReference>
<feature type="compositionally biased region" description="Basic and acidic residues" evidence="10">
    <location>
        <begin position="13"/>
        <end position="26"/>
    </location>
</feature>
<reference evidence="14" key="1">
    <citation type="journal article" date="2019" name="Int. J. Syst. Evol. Microbiol.">
        <title>The Global Catalogue of Microorganisms (GCM) 10K type strain sequencing project: providing services to taxonomists for standard genome sequencing and annotation.</title>
        <authorList>
            <consortium name="The Broad Institute Genomics Platform"/>
            <consortium name="The Broad Institute Genome Sequencing Center for Infectious Disease"/>
            <person name="Wu L."/>
            <person name="Ma J."/>
        </authorList>
    </citation>
    <scope>NUCLEOTIDE SEQUENCE [LARGE SCALE GENOMIC DNA]</scope>
    <source>
        <strain evidence="14">JCM 17388</strain>
    </source>
</reference>
<evidence type="ECO:0000256" key="4">
    <source>
        <dbReference type="ARBA" id="ARBA00022719"/>
    </source>
</evidence>
<keyword evidence="3 11" id="KW-0812">Transmembrane</keyword>
<evidence type="ECO:0000256" key="10">
    <source>
        <dbReference type="SAM" id="MobiDB-lite"/>
    </source>
</evidence>
<feature type="transmembrane region" description="Helical" evidence="11">
    <location>
        <begin position="95"/>
        <end position="113"/>
    </location>
</feature>
<evidence type="ECO:0000256" key="6">
    <source>
        <dbReference type="ARBA" id="ARBA00023002"/>
    </source>
</evidence>
<feature type="region of interest" description="Disordered" evidence="10">
    <location>
        <begin position="1"/>
        <end position="26"/>
    </location>
</feature>
<evidence type="ECO:0000313" key="13">
    <source>
        <dbReference type="EMBL" id="GAA4196112.1"/>
    </source>
</evidence>
<comment type="subcellular location">
    <subcellularLocation>
        <location evidence="1">Membrane</location>
        <topology evidence="1">Multi-pass membrane protein</topology>
    </subcellularLocation>
</comment>
<evidence type="ECO:0000256" key="2">
    <source>
        <dbReference type="ARBA" id="ARBA00006214"/>
    </source>
</evidence>
<dbReference type="InterPro" id="IPR012932">
    <property type="entry name" value="VKOR"/>
</dbReference>
<dbReference type="RefSeq" id="WP_344919760.1">
    <property type="nucleotide sequence ID" value="NZ_BAABAQ010000007.1"/>
</dbReference>
<keyword evidence="8" id="KW-1015">Disulfide bond</keyword>
<protein>
    <submittedName>
        <fullName evidence="13">Vitamin K epoxide reductase family protein</fullName>
    </submittedName>
</protein>
<keyword evidence="14" id="KW-1185">Reference proteome</keyword>
<evidence type="ECO:0000256" key="1">
    <source>
        <dbReference type="ARBA" id="ARBA00004141"/>
    </source>
</evidence>
<keyword evidence="6" id="KW-0560">Oxidoreductase</keyword>
<evidence type="ECO:0000256" key="8">
    <source>
        <dbReference type="ARBA" id="ARBA00023157"/>
    </source>
</evidence>
<keyword evidence="9" id="KW-0676">Redox-active center</keyword>
<dbReference type="Pfam" id="PF07884">
    <property type="entry name" value="VKOR"/>
    <property type="match status" value="1"/>
</dbReference>